<evidence type="ECO:0000313" key="4">
    <source>
        <dbReference type="EMBL" id="KAK2184732.1"/>
    </source>
</evidence>
<dbReference type="InterPro" id="IPR013766">
    <property type="entry name" value="Thioredoxin_domain"/>
</dbReference>
<dbReference type="InterPro" id="IPR010400">
    <property type="entry name" value="PITH_dom"/>
</dbReference>
<dbReference type="Pfam" id="PF06201">
    <property type="entry name" value="PITH"/>
    <property type="match status" value="1"/>
</dbReference>
<dbReference type="SUPFAM" id="SSF52833">
    <property type="entry name" value="Thioredoxin-like"/>
    <property type="match status" value="1"/>
</dbReference>
<dbReference type="PROSITE" id="PS51532">
    <property type="entry name" value="PITH"/>
    <property type="match status" value="1"/>
</dbReference>
<dbReference type="PANTHER" id="PTHR46115">
    <property type="entry name" value="THIOREDOXIN-LIKE PROTEIN 1"/>
    <property type="match status" value="1"/>
</dbReference>
<feature type="domain" description="PITH" evidence="3">
    <location>
        <begin position="119"/>
        <end position="289"/>
    </location>
</feature>
<dbReference type="InterPro" id="IPR037047">
    <property type="entry name" value="PITH_dom_sf"/>
</dbReference>
<comment type="caution">
    <text evidence="4">The sequence shown here is derived from an EMBL/GenBank/DDBJ whole genome shotgun (WGS) entry which is preliminary data.</text>
</comment>
<proteinExistence type="predicted"/>
<dbReference type="Gene3D" id="2.60.120.470">
    <property type="entry name" value="PITH domain"/>
    <property type="match status" value="1"/>
</dbReference>
<dbReference type="PROSITE" id="PS00194">
    <property type="entry name" value="THIOREDOXIN_1"/>
    <property type="match status" value="1"/>
</dbReference>
<protein>
    <recommendedName>
        <fullName evidence="6">Thioredoxin</fullName>
    </recommendedName>
</protein>
<dbReference type="Proteomes" id="UP001209878">
    <property type="component" value="Unassembled WGS sequence"/>
</dbReference>
<dbReference type="InterPro" id="IPR008979">
    <property type="entry name" value="Galactose-bd-like_sf"/>
</dbReference>
<dbReference type="Pfam" id="PF00085">
    <property type="entry name" value="Thioredoxin"/>
    <property type="match status" value="1"/>
</dbReference>
<dbReference type="CDD" id="cd02947">
    <property type="entry name" value="TRX_family"/>
    <property type="match status" value="1"/>
</dbReference>
<dbReference type="FunFam" id="3.40.30.10:FF:000245">
    <property type="entry name" value="Thioredoxin"/>
    <property type="match status" value="1"/>
</dbReference>
<evidence type="ECO:0000259" key="2">
    <source>
        <dbReference type="PROSITE" id="PS51352"/>
    </source>
</evidence>
<organism evidence="4 5">
    <name type="scientific">Ridgeia piscesae</name>
    <name type="common">Tubeworm</name>
    <dbReference type="NCBI Taxonomy" id="27915"/>
    <lineage>
        <taxon>Eukaryota</taxon>
        <taxon>Metazoa</taxon>
        <taxon>Spiralia</taxon>
        <taxon>Lophotrochozoa</taxon>
        <taxon>Annelida</taxon>
        <taxon>Polychaeta</taxon>
        <taxon>Sedentaria</taxon>
        <taxon>Canalipalpata</taxon>
        <taxon>Sabellida</taxon>
        <taxon>Siboglinidae</taxon>
        <taxon>Ridgeia</taxon>
    </lineage>
</organism>
<keyword evidence="1" id="KW-1015">Disulfide bond</keyword>
<evidence type="ECO:0008006" key="6">
    <source>
        <dbReference type="Google" id="ProtNLM"/>
    </source>
</evidence>
<dbReference type="InterPro" id="IPR017937">
    <property type="entry name" value="Thioredoxin_CS"/>
</dbReference>
<evidence type="ECO:0000256" key="1">
    <source>
        <dbReference type="ARBA" id="ARBA00023157"/>
    </source>
</evidence>
<evidence type="ECO:0000259" key="3">
    <source>
        <dbReference type="PROSITE" id="PS51532"/>
    </source>
</evidence>
<dbReference type="PROSITE" id="PS51352">
    <property type="entry name" value="THIOREDOXIN_2"/>
    <property type="match status" value="1"/>
</dbReference>
<reference evidence="4" key="1">
    <citation type="journal article" date="2023" name="Mol. Biol. Evol.">
        <title>Third-Generation Sequencing Reveals the Adaptive Role of the Epigenome in Three Deep-Sea Polychaetes.</title>
        <authorList>
            <person name="Perez M."/>
            <person name="Aroh O."/>
            <person name="Sun Y."/>
            <person name="Lan Y."/>
            <person name="Juniper S.K."/>
            <person name="Young C.R."/>
            <person name="Angers B."/>
            <person name="Qian P.Y."/>
        </authorList>
    </citation>
    <scope>NUCLEOTIDE SEQUENCE</scope>
    <source>
        <strain evidence="4">R07B-5</strain>
    </source>
</reference>
<dbReference type="AlphaFoldDB" id="A0AAD9NYB7"/>
<dbReference type="Gene3D" id="3.40.30.10">
    <property type="entry name" value="Glutaredoxin"/>
    <property type="match status" value="1"/>
</dbReference>
<dbReference type="PRINTS" id="PR00421">
    <property type="entry name" value="THIOREDOXIN"/>
</dbReference>
<dbReference type="SUPFAM" id="SSF49785">
    <property type="entry name" value="Galactose-binding domain-like"/>
    <property type="match status" value="1"/>
</dbReference>
<dbReference type="InterPro" id="IPR036249">
    <property type="entry name" value="Thioredoxin-like_sf"/>
</dbReference>
<dbReference type="GO" id="GO:0005737">
    <property type="term" value="C:cytoplasm"/>
    <property type="evidence" value="ECO:0007669"/>
    <property type="project" value="UniProtKB-ARBA"/>
</dbReference>
<sequence>MTGSVTNIASDAEFMPALEAAGDKLVVVDCFATWCGPCRRIAPVFAQLAPKFPNAVFLKVDVDECGRTATSYDVTAMPTFLFFRKKNKIDVMLGADPSSLEDKIRKLYDEVENEDEDVNEDVGLKDYIDLLKHVNKSRTECLNESDEHTLQHAIHQCDEDYLESDCDEQLIISIEFTQPVKLFALKINGPYETGPKNLKLFINQPHTVGFDEAESKPGQQELTVEPEHLKEGGMTELKFVKFQSVSNIVIFIKDNMTGAEKTRIDYLGFVGVLARSANMKQFKRVAGKTGESHY</sequence>
<accession>A0AAD9NYB7</accession>
<dbReference type="EMBL" id="JAODUO010000255">
    <property type="protein sequence ID" value="KAK2184732.1"/>
    <property type="molecule type" value="Genomic_DNA"/>
</dbReference>
<keyword evidence="5" id="KW-1185">Reference proteome</keyword>
<gene>
    <name evidence="4" type="ORF">NP493_255g04004</name>
</gene>
<evidence type="ECO:0000313" key="5">
    <source>
        <dbReference type="Proteomes" id="UP001209878"/>
    </source>
</evidence>
<name>A0AAD9NYB7_RIDPI</name>
<feature type="domain" description="Thioredoxin" evidence="2">
    <location>
        <begin position="3"/>
        <end position="113"/>
    </location>
</feature>